<evidence type="ECO:0000256" key="5">
    <source>
        <dbReference type="ARBA" id="ARBA00022723"/>
    </source>
</evidence>
<keyword evidence="6 11" id="KW-0378">Hydrolase</keyword>
<dbReference type="InterPro" id="IPR015375">
    <property type="entry name" value="NADH_PPase-like_N"/>
</dbReference>
<comment type="cofactor">
    <cofactor evidence="1">
        <name>Mg(2+)</name>
        <dbReference type="ChEBI" id="CHEBI:18420"/>
    </cofactor>
</comment>
<dbReference type="Gene3D" id="3.90.79.10">
    <property type="entry name" value="Nucleoside Triphosphate Pyrophosphohydrolase"/>
    <property type="match status" value="1"/>
</dbReference>
<dbReference type="Pfam" id="PF09296">
    <property type="entry name" value="NUDIX-like"/>
    <property type="match status" value="1"/>
</dbReference>
<evidence type="ECO:0000256" key="9">
    <source>
        <dbReference type="ARBA" id="ARBA00023679"/>
    </source>
</evidence>
<dbReference type="InterPro" id="IPR015376">
    <property type="entry name" value="Znr_NADH_PPase"/>
</dbReference>
<dbReference type="Gene3D" id="3.90.79.20">
    <property type="match status" value="1"/>
</dbReference>
<protein>
    <recommendedName>
        <fullName evidence="4">NAD(+) diphosphatase</fullName>
        <ecNumber evidence="4">3.6.1.22</ecNumber>
    </recommendedName>
</protein>
<comment type="catalytic activity">
    <reaction evidence="9">
        <text>a 5'-end NAD(+)-phospho-ribonucleoside in mRNA + H2O = a 5'-end phospho-adenosine-phospho-ribonucleoside in mRNA + beta-nicotinamide D-ribonucleotide + 2 H(+)</text>
        <dbReference type="Rhea" id="RHEA:60876"/>
        <dbReference type="Rhea" id="RHEA-COMP:15698"/>
        <dbReference type="Rhea" id="RHEA-COMP:15719"/>
        <dbReference type="ChEBI" id="CHEBI:14649"/>
        <dbReference type="ChEBI" id="CHEBI:15377"/>
        <dbReference type="ChEBI" id="CHEBI:15378"/>
        <dbReference type="ChEBI" id="CHEBI:144029"/>
        <dbReference type="ChEBI" id="CHEBI:144051"/>
    </reaction>
    <physiologicalReaction direction="left-to-right" evidence="9">
        <dbReference type="Rhea" id="RHEA:60877"/>
    </physiologicalReaction>
</comment>
<dbReference type="GO" id="GO:0005829">
    <property type="term" value="C:cytosol"/>
    <property type="evidence" value="ECO:0007669"/>
    <property type="project" value="TreeGrafter"/>
</dbReference>
<dbReference type="EMBL" id="CP004393">
    <property type="protein sequence ID" value="AJE48923.1"/>
    <property type="molecule type" value="Genomic_DNA"/>
</dbReference>
<accession>A0A0B5DZN4</accession>
<evidence type="ECO:0000256" key="7">
    <source>
        <dbReference type="ARBA" id="ARBA00022842"/>
    </source>
</evidence>
<feature type="domain" description="Nudix hydrolase" evidence="10">
    <location>
        <begin position="179"/>
        <end position="308"/>
    </location>
</feature>
<dbReference type="GO" id="GO:0046872">
    <property type="term" value="F:metal ion binding"/>
    <property type="evidence" value="ECO:0007669"/>
    <property type="project" value="UniProtKB-KW"/>
</dbReference>
<organism evidence="11 12">
    <name type="scientific">Celeribacter indicus</name>
    <dbReference type="NCBI Taxonomy" id="1208324"/>
    <lineage>
        <taxon>Bacteria</taxon>
        <taxon>Pseudomonadati</taxon>
        <taxon>Pseudomonadota</taxon>
        <taxon>Alphaproteobacteria</taxon>
        <taxon>Rhodobacterales</taxon>
        <taxon>Roseobacteraceae</taxon>
        <taxon>Celeribacter</taxon>
    </lineage>
</organism>
<dbReference type="STRING" id="1208324.P73_4208"/>
<keyword evidence="12" id="KW-1185">Reference proteome</keyword>
<dbReference type="InterPro" id="IPR050241">
    <property type="entry name" value="NAD-cap_RNA_hydrolase_NudC"/>
</dbReference>
<dbReference type="NCBIfam" id="NF001299">
    <property type="entry name" value="PRK00241.1"/>
    <property type="match status" value="1"/>
</dbReference>
<dbReference type="Proteomes" id="UP000031521">
    <property type="component" value="Chromosome"/>
</dbReference>
<dbReference type="OrthoDB" id="9791656at2"/>
<dbReference type="RefSeq" id="WP_043871113.1">
    <property type="nucleotide sequence ID" value="NZ_CP004393.1"/>
</dbReference>
<evidence type="ECO:0000256" key="1">
    <source>
        <dbReference type="ARBA" id="ARBA00001946"/>
    </source>
</evidence>
<sequence>MISRLPDPVTFAAGTLDRAAHLRARAPLLWEAAEARALPFWRMLPLLRDGGGLALHAAQGPLFDGTEERVFLGLATAGAPVFAVDVSHWPAAAAPAAAEATPWTAAEMRCDRVPDAAFRELRSVMALLDPWEAEVAATGRGILEWHARHGFCATCGTRSLRVEGGWRRDCPACAAPHFPRTDPVVIMLVTHGNSVLLGRNETWPERMYSLLAGFVEPGEPVEAAVRREVFEEAGVRIGAVSYVASQPWPFPASLMLGCRAEALGTEIAIDRTEIEDARWVRREDLARAMAGRHPEIAPPRRGALAQFLMNAWLADR</sequence>
<evidence type="ECO:0000259" key="10">
    <source>
        <dbReference type="PROSITE" id="PS51462"/>
    </source>
</evidence>
<dbReference type="EC" id="3.6.1.22" evidence="4"/>
<evidence type="ECO:0000256" key="8">
    <source>
        <dbReference type="ARBA" id="ARBA00023027"/>
    </source>
</evidence>
<evidence type="ECO:0000256" key="6">
    <source>
        <dbReference type="ARBA" id="ARBA00022801"/>
    </source>
</evidence>
<dbReference type="GO" id="GO:0006742">
    <property type="term" value="P:NADP+ catabolic process"/>
    <property type="evidence" value="ECO:0007669"/>
    <property type="project" value="TreeGrafter"/>
</dbReference>
<comment type="similarity">
    <text evidence="3">Belongs to the Nudix hydrolase family. NudC subfamily.</text>
</comment>
<reference evidence="11 12" key="1">
    <citation type="journal article" date="2014" name="Int. J. Syst. Evol. Microbiol.">
        <title>Celeribacter indicus sp. nov., a polycyclic aromatic hydrocarbon-degrading bacterium from deep-sea sediment and reclassification of Huaishuia halophila as Celeribacter halophilus comb. nov.</title>
        <authorList>
            <person name="Lai Q."/>
            <person name="Cao J."/>
            <person name="Yuan J."/>
            <person name="Li F."/>
            <person name="Shao Z."/>
        </authorList>
    </citation>
    <scope>NUCLEOTIDE SEQUENCE [LARGE SCALE GENOMIC DNA]</scope>
    <source>
        <strain evidence="11">P73</strain>
    </source>
</reference>
<dbReference type="Pfam" id="PF09297">
    <property type="entry name" value="Zn_ribbon_NUD"/>
    <property type="match status" value="1"/>
</dbReference>
<gene>
    <name evidence="11" type="ORF">P73_4208</name>
</gene>
<keyword evidence="8" id="KW-0520">NAD</keyword>
<evidence type="ECO:0000313" key="12">
    <source>
        <dbReference type="Proteomes" id="UP000031521"/>
    </source>
</evidence>
<dbReference type="HOGENOM" id="CLU_037162_0_4_5"/>
<evidence type="ECO:0000256" key="4">
    <source>
        <dbReference type="ARBA" id="ARBA00012381"/>
    </source>
</evidence>
<dbReference type="AlphaFoldDB" id="A0A0B5DZN4"/>
<keyword evidence="5" id="KW-0479">Metal-binding</keyword>
<dbReference type="PANTHER" id="PTHR42904:SF6">
    <property type="entry name" value="NAD-CAPPED RNA HYDROLASE NUDT12"/>
    <property type="match status" value="1"/>
</dbReference>
<dbReference type="InterPro" id="IPR049734">
    <property type="entry name" value="NudC-like_C"/>
</dbReference>
<dbReference type="InterPro" id="IPR015797">
    <property type="entry name" value="NUDIX_hydrolase-like_dom_sf"/>
</dbReference>
<dbReference type="PANTHER" id="PTHR42904">
    <property type="entry name" value="NUDIX HYDROLASE, NUDC SUBFAMILY"/>
    <property type="match status" value="1"/>
</dbReference>
<evidence type="ECO:0000256" key="2">
    <source>
        <dbReference type="ARBA" id="ARBA00001947"/>
    </source>
</evidence>
<dbReference type="GO" id="GO:0019677">
    <property type="term" value="P:NAD+ catabolic process"/>
    <property type="evidence" value="ECO:0007669"/>
    <property type="project" value="TreeGrafter"/>
</dbReference>
<dbReference type="CDD" id="cd03429">
    <property type="entry name" value="NUDIX_NADH_pyrophosphatase_Nudt13"/>
    <property type="match status" value="1"/>
</dbReference>
<dbReference type="Pfam" id="PF00293">
    <property type="entry name" value="NUDIX"/>
    <property type="match status" value="1"/>
</dbReference>
<evidence type="ECO:0000313" key="11">
    <source>
        <dbReference type="EMBL" id="AJE48923.1"/>
    </source>
</evidence>
<dbReference type="PROSITE" id="PS51462">
    <property type="entry name" value="NUDIX"/>
    <property type="match status" value="1"/>
</dbReference>
<dbReference type="GO" id="GO:0035529">
    <property type="term" value="F:NADH pyrophosphatase activity"/>
    <property type="evidence" value="ECO:0007669"/>
    <property type="project" value="TreeGrafter"/>
</dbReference>
<name>A0A0B5DZN4_9RHOB</name>
<dbReference type="KEGG" id="cid:P73_4208"/>
<proteinExistence type="inferred from homology"/>
<dbReference type="PROSITE" id="PS00893">
    <property type="entry name" value="NUDIX_BOX"/>
    <property type="match status" value="1"/>
</dbReference>
<comment type="cofactor">
    <cofactor evidence="2">
        <name>Zn(2+)</name>
        <dbReference type="ChEBI" id="CHEBI:29105"/>
    </cofactor>
</comment>
<evidence type="ECO:0000256" key="3">
    <source>
        <dbReference type="ARBA" id="ARBA00009595"/>
    </source>
</evidence>
<keyword evidence="7" id="KW-0460">Magnesium</keyword>
<dbReference type="SUPFAM" id="SSF55811">
    <property type="entry name" value="Nudix"/>
    <property type="match status" value="1"/>
</dbReference>
<dbReference type="InterPro" id="IPR020084">
    <property type="entry name" value="NUDIX_hydrolase_CS"/>
</dbReference>
<dbReference type="InterPro" id="IPR000086">
    <property type="entry name" value="NUDIX_hydrolase_dom"/>
</dbReference>